<evidence type="ECO:0000313" key="2">
    <source>
        <dbReference type="EMBL" id="RZS37662.1"/>
    </source>
</evidence>
<keyword evidence="1" id="KW-0472">Membrane</keyword>
<evidence type="ECO:0008006" key="4">
    <source>
        <dbReference type="Google" id="ProtNLM"/>
    </source>
</evidence>
<dbReference type="EMBL" id="SGWQ01000005">
    <property type="protein sequence ID" value="RZS37662.1"/>
    <property type="molecule type" value="Genomic_DNA"/>
</dbReference>
<reference evidence="2 3" key="1">
    <citation type="submission" date="2019-02" db="EMBL/GenBank/DDBJ databases">
        <title>Genomic Encyclopedia of Type Strains, Phase IV (KMG-IV): sequencing the most valuable type-strain genomes for metagenomic binning, comparative biology and taxonomic classification.</title>
        <authorList>
            <person name="Goeker M."/>
        </authorList>
    </citation>
    <scope>NUCLEOTIDE SEQUENCE [LARGE SCALE GENOMIC DNA]</scope>
    <source>
        <strain evidence="2 3">DSM 101727</strain>
    </source>
</reference>
<keyword evidence="3" id="KW-1185">Reference proteome</keyword>
<feature type="transmembrane region" description="Helical" evidence="1">
    <location>
        <begin position="727"/>
        <end position="747"/>
    </location>
</feature>
<dbReference type="RefSeq" id="WP_242613449.1">
    <property type="nucleotide sequence ID" value="NZ_SGWQ01000005.1"/>
</dbReference>
<comment type="caution">
    <text evidence="2">The sequence shown here is derived from an EMBL/GenBank/DDBJ whole genome shotgun (WGS) entry which is preliminary data.</text>
</comment>
<evidence type="ECO:0000256" key="1">
    <source>
        <dbReference type="SAM" id="Phobius"/>
    </source>
</evidence>
<keyword evidence="1" id="KW-1133">Transmembrane helix</keyword>
<dbReference type="Proteomes" id="UP000294257">
    <property type="component" value="Unassembled WGS sequence"/>
</dbReference>
<dbReference type="AlphaFoldDB" id="A0A4Q7KQQ8"/>
<gene>
    <name evidence="2" type="ORF">EV193_105220</name>
</gene>
<name>A0A4Q7KQQ8_9PSEU</name>
<accession>A0A4Q7KQQ8</accession>
<feature type="transmembrane region" description="Helical" evidence="1">
    <location>
        <begin position="664"/>
        <end position="683"/>
    </location>
</feature>
<evidence type="ECO:0000313" key="3">
    <source>
        <dbReference type="Proteomes" id="UP000294257"/>
    </source>
</evidence>
<keyword evidence="1" id="KW-0812">Transmembrane</keyword>
<organism evidence="2 3">
    <name type="scientific">Herbihabitans rhizosphaerae</name>
    <dbReference type="NCBI Taxonomy" id="1872711"/>
    <lineage>
        <taxon>Bacteria</taxon>
        <taxon>Bacillati</taxon>
        <taxon>Actinomycetota</taxon>
        <taxon>Actinomycetes</taxon>
        <taxon>Pseudonocardiales</taxon>
        <taxon>Pseudonocardiaceae</taxon>
        <taxon>Herbihabitans</taxon>
    </lineage>
</organism>
<sequence length="754" mass="80541">MFKYVGPEELTDTERELCRAFTRGDQLDLSDREDRQIRGGVLAALLTDSYPGTGQGLAALHLVGATITDSMDVTGRTIKYLIDMERCVFERSVGVAMAKLVGLRMSGCHVQGFRGQNVTVESDLRLEAGFTSRKFVDLTDARVRGTLRLEGAILDGGGRPAFLGARLRVTGSVQAIAMRAFGEVRLRGAHIGGNLHFTGVKLSNPGRTALEGTGLIVDGNLMCDQSGGGRFESEGRMHLAGANIGGAAVFSGALLHGADGDAGPAVVLPRGRIVDSVVLAADRLKVDGDLRLDAGFTATGTVGLRGAEIGGHLQLSGATVGRAEWIEPLAEASAAGHAVDAVPVALVADGIRVGGDVEARGARKGSLRNGEIVGEENTTDALNAYGQVRLVDAHVRGSASLSGARLIGPAIDVLFADRLTIGGTLFLRRLSARGSVRMQNAHVGSTLDCSGADLTEPRLRADDSIKPSLDLRVGTIGKDLLCSYGFRAVGGVRARLVEVGKIATFADARLGMEEPPTSGRTRNPLALNAYGLSAQQLILTFPKGRAPAGGVLLTRARVVSFVDGAELWAASGGVEVEDFTYDAIEARPEVAVSVRLAWMRTVQPDFAPGPYERLAQVYRDGGDEERARQVQLERQRRRYAELGPAGRLWGFMQEWTVGYGYRPWLAMVWLAVFWVFGTLWFLGHEMVKLDNDQNPAWSPPMLSLDLLVPIVDLGQDRMWRMTGASQWISGVLIALGWVLASTAAAGATRVLKRN</sequence>
<proteinExistence type="predicted"/>
<protein>
    <recommendedName>
        <fullName evidence="4">Membrane-associated oxidoreductase</fullName>
    </recommendedName>
</protein>